<dbReference type="GO" id="GO:0046872">
    <property type="term" value="F:metal ion binding"/>
    <property type="evidence" value="ECO:0007669"/>
    <property type="project" value="UniProtKB-KW"/>
</dbReference>
<dbReference type="EMBL" id="JABEPP010000003">
    <property type="protein sequence ID" value="NNM72743.1"/>
    <property type="molecule type" value="Genomic_DNA"/>
</dbReference>
<dbReference type="GO" id="GO:0035999">
    <property type="term" value="P:tetrahydrofolate interconversion"/>
    <property type="evidence" value="ECO:0007669"/>
    <property type="project" value="TreeGrafter"/>
</dbReference>
<dbReference type="PANTHER" id="PTHR23407:SF1">
    <property type="entry name" value="5-FORMYLTETRAHYDROFOLATE CYCLO-LIGASE"/>
    <property type="match status" value="1"/>
</dbReference>
<dbReference type="NCBIfam" id="TIGR02727">
    <property type="entry name" value="MTHFS_bact"/>
    <property type="match status" value="1"/>
</dbReference>
<comment type="caution">
    <text evidence="6">The sequence shown here is derived from an EMBL/GenBank/DDBJ whole genome shotgun (WGS) entry which is preliminary data.</text>
</comment>
<dbReference type="EC" id="6.3.3.2" evidence="5"/>
<comment type="catalytic activity">
    <reaction evidence="5">
        <text>(6S)-5-formyl-5,6,7,8-tetrahydrofolate + ATP = (6R)-5,10-methenyltetrahydrofolate + ADP + phosphate</text>
        <dbReference type="Rhea" id="RHEA:10488"/>
        <dbReference type="ChEBI" id="CHEBI:30616"/>
        <dbReference type="ChEBI" id="CHEBI:43474"/>
        <dbReference type="ChEBI" id="CHEBI:57455"/>
        <dbReference type="ChEBI" id="CHEBI:57457"/>
        <dbReference type="ChEBI" id="CHEBI:456216"/>
        <dbReference type="EC" id="6.3.3.2"/>
    </reaction>
</comment>
<dbReference type="GO" id="GO:0005524">
    <property type="term" value="F:ATP binding"/>
    <property type="evidence" value="ECO:0007669"/>
    <property type="project" value="UniProtKB-KW"/>
</dbReference>
<evidence type="ECO:0000256" key="1">
    <source>
        <dbReference type="ARBA" id="ARBA00010638"/>
    </source>
</evidence>
<dbReference type="GO" id="GO:0030272">
    <property type="term" value="F:5-formyltetrahydrofolate cyclo-ligase activity"/>
    <property type="evidence" value="ECO:0007669"/>
    <property type="project" value="UniProtKB-EC"/>
</dbReference>
<dbReference type="AlphaFoldDB" id="A0A849IFR0"/>
<dbReference type="Pfam" id="PF01812">
    <property type="entry name" value="5-FTHF_cyc-lig"/>
    <property type="match status" value="1"/>
</dbReference>
<dbReference type="Gene3D" id="3.40.50.10420">
    <property type="entry name" value="NagB/RpiA/CoA transferase-like"/>
    <property type="match status" value="1"/>
</dbReference>
<organism evidence="6 7">
    <name type="scientific">Enterovirga aerilata</name>
    <dbReference type="NCBI Taxonomy" id="2730920"/>
    <lineage>
        <taxon>Bacteria</taxon>
        <taxon>Pseudomonadati</taxon>
        <taxon>Pseudomonadota</taxon>
        <taxon>Alphaproteobacteria</taxon>
        <taxon>Hyphomicrobiales</taxon>
        <taxon>Methylobacteriaceae</taxon>
        <taxon>Enterovirga</taxon>
    </lineage>
</organism>
<dbReference type="PIRSF" id="PIRSF006806">
    <property type="entry name" value="FTHF_cligase"/>
    <property type="match status" value="1"/>
</dbReference>
<comment type="cofactor">
    <cofactor evidence="5">
        <name>Mg(2+)</name>
        <dbReference type="ChEBI" id="CHEBI:18420"/>
    </cofactor>
</comment>
<dbReference type="SUPFAM" id="SSF100950">
    <property type="entry name" value="NagB/RpiA/CoA transferase-like"/>
    <property type="match status" value="1"/>
</dbReference>
<evidence type="ECO:0000256" key="2">
    <source>
        <dbReference type="ARBA" id="ARBA00022741"/>
    </source>
</evidence>
<dbReference type="InterPro" id="IPR037171">
    <property type="entry name" value="NagB/RpiA_transferase-like"/>
</dbReference>
<evidence type="ECO:0000313" key="6">
    <source>
        <dbReference type="EMBL" id="NNM72743.1"/>
    </source>
</evidence>
<dbReference type="RefSeq" id="WP_171218278.1">
    <property type="nucleotide sequence ID" value="NZ_JABEPP010000003.1"/>
</dbReference>
<feature type="binding site" evidence="4">
    <location>
        <position position="61"/>
    </location>
    <ligand>
        <name>substrate</name>
    </ligand>
</feature>
<comment type="similarity">
    <text evidence="1 5">Belongs to the 5-formyltetrahydrofolate cyclo-ligase family.</text>
</comment>
<evidence type="ECO:0000256" key="5">
    <source>
        <dbReference type="RuleBase" id="RU361279"/>
    </source>
</evidence>
<accession>A0A849IFR0</accession>
<dbReference type="InterPro" id="IPR002698">
    <property type="entry name" value="FTHF_cligase"/>
</dbReference>
<evidence type="ECO:0000256" key="4">
    <source>
        <dbReference type="PIRSR" id="PIRSR006806-1"/>
    </source>
</evidence>
<keyword evidence="7" id="KW-1185">Reference proteome</keyword>
<dbReference type="PANTHER" id="PTHR23407">
    <property type="entry name" value="ATPASE INHIBITOR/5-FORMYLTETRAHYDROFOLATE CYCLO-LIGASE"/>
    <property type="match status" value="1"/>
</dbReference>
<sequence>MTDLSPAGRKQALRAEAFSRREALDRDLRREAAEAIARHALAAPELQAVHPVGAYWPIRSEVDPRPLMEGLLARGQSVALSQIRHPHLSWREWRPGDVLVHGGFGVSEPGPDAPEVFPRALLVPLAAFDRRGGRLGYGKGHFDRSIAELSSRHPVLAIGLAYSVQEIEEVPREPHDRLLDLIVTEAGIIRPR</sequence>
<keyword evidence="3 4" id="KW-0067">ATP-binding</keyword>
<reference evidence="6 7" key="1">
    <citation type="submission" date="2020-04" db="EMBL/GenBank/DDBJ databases">
        <title>Enterovirga sp. isolate from soil.</title>
        <authorList>
            <person name="Chea S."/>
            <person name="Kim D.-U."/>
        </authorList>
    </citation>
    <scope>NUCLEOTIDE SEQUENCE [LARGE SCALE GENOMIC DNA]</scope>
    <source>
        <strain evidence="6 7">DB1703</strain>
    </source>
</reference>
<feature type="binding site" evidence="4">
    <location>
        <begin position="10"/>
        <end position="14"/>
    </location>
    <ligand>
        <name>ATP</name>
        <dbReference type="ChEBI" id="CHEBI:30616"/>
    </ligand>
</feature>
<name>A0A849IFR0_9HYPH</name>
<proteinExistence type="inferred from homology"/>
<keyword evidence="5" id="KW-0479">Metal-binding</keyword>
<keyword evidence="2 4" id="KW-0547">Nucleotide-binding</keyword>
<gene>
    <name evidence="6" type="ORF">HJG44_10170</name>
</gene>
<keyword evidence="6" id="KW-0436">Ligase</keyword>
<dbReference type="GO" id="GO:0009396">
    <property type="term" value="P:folic acid-containing compound biosynthetic process"/>
    <property type="evidence" value="ECO:0007669"/>
    <property type="project" value="TreeGrafter"/>
</dbReference>
<dbReference type="Proteomes" id="UP000564885">
    <property type="component" value="Unassembled WGS sequence"/>
</dbReference>
<keyword evidence="5" id="KW-0460">Magnesium</keyword>
<evidence type="ECO:0000313" key="7">
    <source>
        <dbReference type="Proteomes" id="UP000564885"/>
    </source>
</evidence>
<evidence type="ECO:0000256" key="3">
    <source>
        <dbReference type="ARBA" id="ARBA00022840"/>
    </source>
</evidence>
<dbReference type="InterPro" id="IPR024185">
    <property type="entry name" value="FTHF_cligase-like_sf"/>
</dbReference>
<protein>
    <recommendedName>
        <fullName evidence="5">5-formyltetrahydrofolate cyclo-ligase</fullName>
        <ecNumber evidence="5">6.3.3.2</ecNumber>
    </recommendedName>
</protein>